<feature type="transmembrane region" description="Helical" evidence="1">
    <location>
        <begin position="115"/>
        <end position="132"/>
    </location>
</feature>
<feature type="transmembrane region" description="Helical" evidence="1">
    <location>
        <begin position="45"/>
        <end position="66"/>
    </location>
</feature>
<reference evidence="2 3" key="1">
    <citation type="submission" date="2020-08" db="EMBL/GenBank/DDBJ databases">
        <title>Genomic Encyclopedia of Type Strains, Phase IV (KMG-IV): sequencing the most valuable type-strain genomes for metagenomic binning, comparative biology and taxonomic classification.</title>
        <authorList>
            <person name="Goeker M."/>
        </authorList>
    </citation>
    <scope>NUCLEOTIDE SEQUENCE [LARGE SCALE GENOMIC DNA]</scope>
    <source>
        <strain evidence="2 3">DSM 104969</strain>
    </source>
</reference>
<sequence length="145" mass="16573">MTDEYKKLRKKLLAIFWTNMILSVAALLILIYIKGILNLHNGGNVLFEQYSIIFSIIAIPGALKLFHSQSKKIELLEGEIFLKKYFNSYILRLLILDAVIILNLAGIYSFNSLNAVYMTLIIIFALAFCYPGKNAIQNKHNETKE</sequence>
<dbReference type="AlphaFoldDB" id="A0A840CIZ2"/>
<keyword evidence="1" id="KW-0472">Membrane</keyword>
<proteinExistence type="predicted"/>
<name>A0A840CIZ2_9BACT</name>
<feature type="transmembrane region" description="Helical" evidence="1">
    <location>
        <begin position="89"/>
        <end position="109"/>
    </location>
</feature>
<dbReference type="RefSeq" id="WP_183306236.1">
    <property type="nucleotide sequence ID" value="NZ_JACIEP010000003.1"/>
</dbReference>
<dbReference type="EMBL" id="JACIEP010000003">
    <property type="protein sequence ID" value="MBB4035306.1"/>
    <property type="molecule type" value="Genomic_DNA"/>
</dbReference>
<accession>A0A840CIZ2</accession>
<keyword evidence="3" id="KW-1185">Reference proteome</keyword>
<keyword evidence="1" id="KW-0812">Transmembrane</keyword>
<comment type="caution">
    <text evidence="2">The sequence shown here is derived from an EMBL/GenBank/DDBJ whole genome shotgun (WGS) entry which is preliminary data.</text>
</comment>
<organism evidence="2 3">
    <name type="scientific">Dysgonomonas hofstadii</name>
    <dbReference type="NCBI Taxonomy" id="637886"/>
    <lineage>
        <taxon>Bacteria</taxon>
        <taxon>Pseudomonadati</taxon>
        <taxon>Bacteroidota</taxon>
        <taxon>Bacteroidia</taxon>
        <taxon>Bacteroidales</taxon>
        <taxon>Dysgonomonadaceae</taxon>
        <taxon>Dysgonomonas</taxon>
    </lineage>
</organism>
<protein>
    <submittedName>
        <fullName evidence="2">Tellurite resistance protein TehA-like permease</fullName>
    </submittedName>
</protein>
<keyword evidence="1" id="KW-1133">Transmembrane helix</keyword>
<dbReference type="Proteomes" id="UP000555103">
    <property type="component" value="Unassembled WGS sequence"/>
</dbReference>
<gene>
    <name evidence="2" type="ORF">GGR21_001195</name>
</gene>
<feature type="transmembrane region" description="Helical" evidence="1">
    <location>
        <begin position="12"/>
        <end position="33"/>
    </location>
</feature>
<evidence type="ECO:0000313" key="2">
    <source>
        <dbReference type="EMBL" id="MBB4035306.1"/>
    </source>
</evidence>
<evidence type="ECO:0000313" key="3">
    <source>
        <dbReference type="Proteomes" id="UP000555103"/>
    </source>
</evidence>
<evidence type="ECO:0000256" key="1">
    <source>
        <dbReference type="SAM" id="Phobius"/>
    </source>
</evidence>